<dbReference type="PROSITE" id="PS00134">
    <property type="entry name" value="TRYPSIN_HIS"/>
    <property type="match status" value="1"/>
</dbReference>
<keyword evidence="6" id="KW-0325">Glycoprotein</keyword>
<sequence>MVKGIRFLPKGVLLLPLWLLLALPVDAAPRTSRQASNPCLPGSICTILTSCPDLLLVLKNPTPSGIKQLQQSTCGFAGRIPKVCCRNPARGGPITPPNKPPSPTTPTSTHPQTPPPAREITTPCLGNRHAPAPEIARPCPESPRPLPRKSPPPVPEITTPTTRPPVPFPGRALPAEEKGEDLLPEHCGYSPLGTRISRGKKVRFGAFPWMAVLGFDAPGNDPKADVKWGCGGSLINRRYVLTAAHCTMPEYNEKHTLSKVRLGEHDLRAEKDCRRAGGGGEICTLPPQTFGIEEVVAHPTFNKRAPESDDIALIRLDRDVDLKNVQSYVDTDPEKFVGERGAIIAGWGVTKSGYSLGRLLSATVPHVPLSVCRKNYRNVLLKEQVCFGGVDFKDSCKGDSGGPLFQTKYPGAPHVQLGIVSYGYKNCGTEGVASIYTNVASYRRWILQNLKP</sequence>
<dbReference type="SMART" id="SM00020">
    <property type="entry name" value="Tryp_SPc"/>
    <property type="match status" value="1"/>
</dbReference>
<feature type="domain" description="Clip" evidence="12">
    <location>
        <begin position="38"/>
        <end position="85"/>
    </location>
</feature>
<gene>
    <name evidence="13" type="ORF">C7M84_023342</name>
</gene>
<proteinExistence type="inferred from homology"/>
<dbReference type="Gene3D" id="2.40.10.10">
    <property type="entry name" value="Trypsin-like serine proteases"/>
    <property type="match status" value="2"/>
</dbReference>
<dbReference type="PROSITE" id="PS50240">
    <property type="entry name" value="TRYPSIN_DOM"/>
    <property type="match status" value="1"/>
</dbReference>
<feature type="compositionally biased region" description="Pro residues" evidence="10">
    <location>
        <begin position="94"/>
        <end position="104"/>
    </location>
</feature>
<dbReference type="EC" id="3.4.21.-" evidence="8"/>
<dbReference type="PANTHER" id="PTHR24260">
    <property type="match status" value="1"/>
</dbReference>
<dbReference type="Pfam" id="PF12032">
    <property type="entry name" value="CLIP"/>
    <property type="match status" value="1"/>
</dbReference>
<dbReference type="InterPro" id="IPR043504">
    <property type="entry name" value="Peptidase_S1_PA_chymotrypsin"/>
</dbReference>
<dbReference type="PROSITE" id="PS00135">
    <property type="entry name" value="TRYPSIN_SER"/>
    <property type="match status" value="1"/>
</dbReference>
<dbReference type="InterPro" id="IPR009003">
    <property type="entry name" value="Peptidase_S1_PA"/>
</dbReference>
<evidence type="ECO:0000256" key="5">
    <source>
        <dbReference type="ARBA" id="ARBA00023157"/>
    </source>
</evidence>
<dbReference type="EMBL" id="QCYY01000677">
    <property type="protein sequence ID" value="ROT83499.1"/>
    <property type="molecule type" value="Genomic_DNA"/>
</dbReference>
<evidence type="ECO:0000256" key="7">
    <source>
        <dbReference type="ARBA" id="ARBA00024195"/>
    </source>
</evidence>
<dbReference type="InterPro" id="IPR001254">
    <property type="entry name" value="Trypsin_dom"/>
</dbReference>
<accession>A0A3R7QYK3</accession>
<evidence type="ECO:0000256" key="9">
    <source>
        <dbReference type="RuleBase" id="RU366078"/>
    </source>
</evidence>
<dbReference type="GO" id="GO:0005576">
    <property type="term" value="C:extracellular region"/>
    <property type="evidence" value="ECO:0007669"/>
    <property type="project" value="UniProtKB-SubCell"/>
</dbReference>
<dbReference type="InterPro" id="IPR001314">
    <property type="entry name" value="Peptidase_S1A"/>
</dbReference>
<feature type="signal peptide" evidence="9">
    <location>
        <begin position="1"/>
        <end position="27"/>
    </location>
</feature>
<dbReference type="OrthoDB" id="6352817at2759"/>
<evidence type="ECO:0000256" key="2">
    <source>
        <dbReference type="ARBA" id="ARBA00022729"/>
    </source>
</evidence>
<dbReference type="Proteomes" id="UP000283509">
    <property type="component" value="Unassembled WGS sequence"/>
</dbReference>
<keyword evidence="3 8" id="KW-0378">Hydrolase</keyword>
<comment type="caution">
    <text evidence="13">The sequence shown here is derived from an EMBL/GenBank/DDBJ whole genome shotgun (WGS) entry which is preliminary data.</text>
</comment>
<evidence type="ECO:0000313" key="14">
    <source>
        <dbReference type="Proteomes" id="UP000283509"/>
    </source>
</evidence>
<evidence type="ECO:0000256" key="6">
    <source>
        <dbReference type="ARBA" id="ARBA00023180"/>
    </source>
</evidence>
<comment type="subcellular location">
    <subcellularLocation>
        <location evidence="9">Secreted</location>
    </subcellularLocation>
</comment>
<evidence type="ECO:0000259" key="11">
    <source>
        <dbReference type="PROSITE" id="PS50240"/>
    </source>
</evidence>
<feature type="region of interest" description="Disordered" evidence="10">
    <location>
        <begin position="87"/>
        <end position="168"/>
    </location>
</feature>
<dbReference type="InterPro" id="IPR051333">
    <property type="entry name" value="CLIP_Serine_Protease"/>
</dbReference>
<dbReference type="AlphaFoldDB" id="A0A3R7QYK3"/>
<keyword evidence="9" id="KW-0964">Secreted</keyword>
<dbReference type="PRINTS" id="PR00722">
    <property type="entry name" value="CHYMOTRYPSIN"/>
</dbReference>
<evidence type="ECO:0000256" key="8">
    <source>
        <dbReference type="RuleBase" id="RU363034"/>
    </source>
</evidence>
<evidence type="ECO:0000256" key="10">
    <source>
        <dbReference type="SAM" id="MobiDB-lite"/>
    </source>
</evidence>
<keyword evidence="14" id="KW-1185">Reference proteome</keyword>
<dbReference type="PROSITE" id="PS51888">
    <property type="entry name" value="CLIP"/>
    <property type="match status" value="1"/>
</dbReference>
<evidence type="ECO:0000256" key="4">
    <source>
        <dbReference type="ARBA" id="ARBA00022825"/>
    </source>
</evidence>
<evidence type="ECO:0000256" key="3">
    <source>
        <dbReference type="ARBA" id="ARBA00022801"/>
    </source>
</evidence>
<dbReference type="InterPro" id="IPR022700">
    <property type="entry name" value="CLIP"/>
</dbReference>
<dbReference type="InterPro" id="IPR033116">
    <property type="entry name" value="TRYPSIN_SER"/>
</dbReference>
<name>A0A3R7QYK3_PENVA</name>
<dbReference type="InterPro" id="IPR038565">
    <property type="entry name" value="CLIP_sf"/>
</dbReference>
<organism evidence="13 14">
    <name type="scientific">Penaeus vannamei</name>
    <name type="common">Whiteleg shrimp</name>
    <name type="synonym">Litopenaeus vannamei</name>
    <dbReference type="NCBI Taxonomy" id="6689"/>
    <lineage>
        <taxon>Eukaryota</taxon>
        <taxon>Metazoa</taxon>
        <taxon>Ecdysozoa</taxon>
        <taxon>Arthropoda</taxon>
        <taxon>Crustacea</taxon>
        <taxon>Multicrustacea</taxon>
        <taxon>Malacostraca</taxon>
        <taxon>Eumalacostraca</taxon>
        <taxon>Eucarida</taxon>
        <taxon>Decapoda</taxon>
        <taxon>Dendrobranchiata</taxon>
        <taxon>Penaeoidea</taxon>
        <taxon>Penaeidae</taxon>
        <taxon>Penaeus</taxon>
    </lineage>
</organism>
<dbReference type="InterPro" id="IPR018114">
    <property type="entry name" value="TRYPSIN_HIS"/>
</dbReference>
<evidence type="ECO:0000313" key="13">
    <source>
        <dbReference type="EMBL" id="ROT83499.1"/>
    </source>
</evidence>
<evidence type="ECO:0000256" key="1">
    <source>
        <dbReference type="ARBA" id="ARBA00022670"/>
    </source>
</evidence>
<keyword evidence="1 8" id="KW-0645">Protease</keyword>
<dbReference type="PANTHER" id="PTHR24260:SF145">
    <property type="entry name" value="FI17609P1-RELATED"/>
    <property type="match status" value="1"/>
</dbReference>
<comment type="domain">
    <text evidence="9">The clip domain consists of 35-55 residues which are 'knitted' together usually by 3 conserved disulfide bonds forming a clip-like compact structure.</text>
</comment>
<protein>
    <recommendedName>
        <fullName evidence="9">CLIP domain-containing serine protease</fullName>
        <ecNumber evidence="8">3.4.21.-</ecNumber>
    </recommendedName>
</protein>
<dbReference type="GO" id="GO:0004252">
    <property type="term" value="F:serine-type endopeptidase activity"/>
    <property type="evidence" value="ECO:0007669"/>
    <property type="project" value="UniProtKB-UniRule"/>
</dbReference>
<dbReference type="GO" id="GO:0006508">
    <property type="term" value="P:proteolysis"/>
    <property type="evidence" value="ECO:0007669"/>
    <property type="project" value="UniProtKB-KW"/>
</dbReference>
<comment type="similarity">
    <text evidence="7 9">Belongs to the peptidase S1 family. CLIP subfamily.</text>
</comment>
<dbReference type="Pfam" id="PF00089">
    <property type="entry name" value="Trypsin"/>
    <property type="match status" value="1"/>
</dbReference>
<keyword evidence="5" id="KW-1015">Disulfide bond</keyword>
<keyword evidence="4 8" id="KW-0720">Serine protease</keyword>
<feature type="chain" id="PRO_5023968503" description="CLIP domain-containing serine protease" evidence="9">
    <location>
        <begin position="28"/>
        <end position="452"/>
    </location>
</feature>
<dbReference type="CDD" id="cd00190">
    <property type="entry name" value="Tryp_SPc"/>
    <property type="match status" value="1"/>
</dbReference>
<dbReference type="FunFam" id="2.40.10.10:FF:000028">
    <property type="entry name" value="Serine protease easter"/>
    <property type="match status" value="1"/>
</dbReference>
<feature type="compositionally biased region" description="Pro residues" evidence="10">
    <location>
        <begin position="140"/>
        <end position="155"/>
    </location>
</feature>
<reference evidence="13 14" key="1">
    <citation type="submission" date="2018-04" db="EMBL/GenBank/DDBJ databases">
        <authorList>
            <person name="Zhang X."/>
            <person name="Yuan J."/>
            <person name="Li F."/>
            <person name="Xiang J."/>
        </authorList>
    </citation>
    <scope>NUCLEOTIDE SEQUENCE [LARGE SCALE GENOMIC DNA]</scope>
    <source>
        <tissue evidence="13">Muscle</tissue>
    </source>
</reference>
<keyword evidence="2 9" id="KW-0732">Signal</keyword>
<dbReference type="Gene3D" id="3.30.1640.30">
    <property type="match status" value="1"/>
</dbReference>
<feature type="domain" description="Peptidase S1" evidence="11">
    <location>
        <begin position="196"/>
        <end position="451"/>
    </location>
</feature>
<dbReference type="SUPFAM" id="SSF50494">
    <property type="entry name" value="Trypsin-like serine proteases"/>
    <property type="match status" value="1"/>
</dbReference>
<evidence type="ECO:0000259" key="12">
    <source>
        <dbReference type="PROSITE" id="PS51888"/>
    </source>
</evidence>
<dbReference type="STRING" id="6689.A0A3R7QYK3"/>
<reference evidence="13 14" key="2">
    <citation type="submission" date="2019-01" db="EMBL/GenBank/DDBJ databases">
        <title>The decoding of complex shrimp genome reveals the adaptation for benthos swimmer, frequently molting mechanism and breeding impact on genome.</title>
        <authorList>
            <person name="Sun Y."/>
            <person name="Gao Y."/>
            <person name="Yu Y."/>
        </authorList>
    </citation>
    <scope>NUCLEOTIDE SEQUENCE [LARGE SCALE GENOMIC DNA]</scope>
    <source>
        <tissue evidence="13">Muscle</tissue>
    </source>
</reference>